<reference evidence="1" key="1">
    <citation type="journal article" date="2020" name="mSystems">
        <title>Genome- and Community-Level Interaction Insights into Carbon Utilization and Element Cycling Functions of Hydrothermarchaeota in Hydrothermal Sediment.</title>
        <authorList>
            <person name="Zhou Z."/>
            <person name="Liu Y."/>
            <person name="Xu W."/>
            <person name="Pan J."/>
            <person name="Luo Z.H."/>
            <person name="Li M."/>
        </authorList>
    </citation>
    <scope>NUCLEOTIDE SEQUENCE [LARGE SCALE GENOMIC DNA]</scope>
    <source>
        <strain evidence="1">SpSt-548</strain>
    </source>
</reference>
<gene>
    <name evidence="1" type="ORF">ENT08_03755</name>
</gene>
<name>A0A7V4G7I9_9BACT</name>
<accession>A0A7V4G7I9</accession>
<evidence type="ECO:0000313" key="1">
    <source>
        <dbReference type="EMBL" id="HGS04839.1"/>
    </source>
</evidence>
<comment type="caution">
    <text evidence="1">The sequence shown here is derived from an EMBL/GenBank/DDBJ whole genome shotgun (WGS) entry which is preliminary data.</text>
</comment>
<organism evidence="1">
    <name type="scientific">Desulfobacca acetoxidans</name>
    <dbReference type="NCBI Taxonomy" id="60893"/>
    <lineage>
        <taxon>Bacteria</taxon>
        <taxon>Pseudomonadati</taxon>
        <taxon>Thermodesulfobacteriota</taxon>
        <taxon>Desulfobaccia</taxon>
        <taxon>Desulfobaccales</taxon>
        <taxon>Desulfobaccaceae</taxon>
        <taxon>Desulfobacca</taxon>
    </lineage>
</organism>
<protein>
    <submittedName>
        <fullName evidence="1">Uncharacterized protein</fullName>
    </submittedName>
</protein>
<proteinExistence type="predicted"/>
<sequence>MISETPQGDDKIKAISLRRTERALKVREMFEAGAKVAEIAKFFGISERMAYLDINVAKRLNRELIEGFDQGETLGGEIAFWQQVCRQAMRDYSLSQSESSKIGFLRVASEARAKLMKIYQDTGLITTVPTRISLEEGNPFSDHEFRKEYAALMKKAREKGVKIFGL</sequence>
<dbReference type="EMBL" id="DSXI01000216">
    <property type="protein sequence ID" value="HGS04839.1"/>
    <property type="molecule type" value="Genomic_DNA"/>
</dbReference>
<dbReference type="AlphaFoldDB" id="A0A7V4G7I9"/>